<dbReference type="EMBL" id="OGUU01000038">
    <property type="protein sequence ID" value="SPC25421.1"/>
    <property type="molecule type" value="Genomic_DNA"/>
</dbReference>
<name>A0A7Z7JHF8_9BURK</name>
<sequence length="29" mass="3327">MKFGEFAYNSVLGIATSIDHQHVARLQHR</sequence>
<dbReference type="AlphaFoldDB" id="A0A7Z7JHF8"/>
<evidence type="ECO:0000313" key="1">
    <source>
        <dbReference type="EMBL" id="SPC25421.1"/>
    </source>
</evidence>
<accession>A0A7Z7JHF8</accession>
<comment type="caution">
    <text evidence="1">The sequence shown here is derived from an EMBL/GenBank/DDBJ whole genome shotgun (WGS) entry which is preliminary data.</text>
</comment>
<dbReference type="Proteomes" id="UP000257139">
    <property type="component" value="Plasmid CBM2594_p"/>
</dbReference>
<protein>
    <submittedName>
        <fullName evidence="1">Uncharacterized protein</fullName>
    </submittedName>
</protein>
<reference evidence="1" key="1">
    <citation type="submission" date="2018-01" db="EMBL/GenBank/DDBJ databases">
        <authorList>
            <person name="Clerissi C."/>
        </authorList>
    </citation>
    <scope>NUCLEOTIDE SEQUENCE [LARGE SCALE GENOMIC DNA]</scope>
    <source>
        <strain evidence="1">Cupriavidus taiwanensis STM 6021</strain>
    </source>
</reference>
<proteinExistence type="predicted"/>
<organism evidence="1">
    <name type="scientific">Cupriavidus taiwanensis</name>
    <dbReference type="NCBI Taxonomy" id="164546"/>
    <lineage>
        <taxon>Bacteria</taxon>
        <taxon>Pseudomonadati</taxon>
        <taxon>Pseudomonadota</taxon>
        <taxon>Betaproteobacteria</taxon>
        <taxon>Burkholderiales</taxon>
        <taxon>Burkholderiaceae</taxon>
        <taxon>Cupriavidus</taxon>
    </lineage>
</organism>
<gene>
    <name evidence="1" type="ORF">CBM2594_P310040</name>
</gene>